<feature type="domain" description="Sulfide dehydrogenase [flavocytochrome c] flavoprotein chain central" evidence="5">
    <location>
        <begin position="171"/>
        <end position="286"/>
    </location>
</feature>
<protein>
    <submittedName>
        <fullName evidence="6">Cytochrome C</fullName>
    </submittedName>
</protein>
<evidence type="ECO:0000313" key="6">
    <source>
        <dbReference type="EMBL" id="AOS84640.1"/>
    </source>
</evidence>
<evidence type="ECO:0000259" key="4">
    <source>
        <dbReference type="Pfam" id="PF09242"/>
    </source>
</evidence>
<dbReference type="Proteomes" id="UP000095185">
    <property type="component" value="Chromosome"/>
</dbReference>
<dbReference type="FunFam" id="3.50.50.60:FF:000234">
    <property type="entry name" value="Flavocytochrome C sulfide dehydrogenase"/>
    <property type="match status" value="1"/>
</dbReference>
<keyword evidence="1" id="KW-0285">Flavoprotein</keyword>
<keyword evidence="2" id="KW-0274">FAD</keyword>
<dbReference type="PANTHER" id="PTHR43755:SF1">
    <property type="entry name" value="FAD-DEPENDENT PYRIDINE NUCLEOTIDE-DISULPHIDE OXIDOREDUCTASE"/>
    <property type="match status" value="1"/>
</dbReference>
<dbReference type="AlphaFoldDB" id="A0A1D8D0B8"/>
<dbReference type="InterPro" id="IPR015323">
    <property type="entry name" value="FlavoCytC_S_DH_flav-bd"/>
</dbReference>
<evidence type="ECO:0000259" key="3">
    <source>
        <dbReference type="Pfam" id="PF07992"/>
    </source>
</evidence>
<dbReference type="KEGG" id="clz:BIU88_11150"/>
<reference evidence="6" key="1">
    <citation type="submission" date="2016-09" db="EMBL/GenBank/DDBJ databases">
        <title>Genome sequence of Chlorobaculum limnaeum.</title>
        <authorList>
            <person name="Liu Z."/>
            <person name="Tank M."/>
            <person name="Bryant D.A."/>
        </authorList>
    </citation>
    <scope>NUCLEOTIDE SEQUENCE [LARGE SCALE GENOMIC DNA]</scope>
    <source>
        <strain evidence="6">DSM 1677</strain>
    </source>
</reference>
<dbReference type="SUPFAM" id="SSF55424">
    <property type="entry name" value="FAD/NAD-linked reductases, dimerisation (C-terminal) domain"/>
    <property type="match status" value="1"/>
</dbReference>
<name>A0A1D8D0B8_CHLLM</name>
<dbReference type="PROSITE" id="PS51318">
    <property type="entry name" value="TAT"/>
    <property type="match status" value="1"/>
</dbReference>
<evidence type="ECO:0000313" key="7">
    <source>
        <dbReference type="Proteomes" id="UP000095185"/>
    </source>
</evidence>
<dbReference type="InterPro" id="IPR036188">
    <property type="entry name" value="FAD/NAD-bd_sf"/>
</dbReference>
<evidence type="ECO:0000259" key="5">
    <source>
        <dbReference type="Pfam" id="PF21706"/>
    </source>
</evidence>
<dbReference type="STRING" id="274537.BIU88_11150"/>
<dbReference type="GO" id="GO:0016491">
    <property type="term" value="F:oxidoreductase activity"/>
    <property type="evidence" value="ECO:0007669"/>
    <property type="project" value="InterPro"/>
</dbReference>
<dbReference type="SUPFAM" id="SSF51905">
    <property type="entry name" value="FAD/NAD(P)-binding domain"/>
    <property type="match status" value="2"/>
</dbReference>
<proteinExistence type="predicted"/>
<dbReference type="InterPro" id="IPR016156">
    <property type="entry name" value="FAD/NAD-linked_Rdtase_dimer_sf"/>
</dbReference>
<dbReference type="InterPro" id="IPR049386">
    <property type="entry name" value="FCSD_central"/>
</dbReference>
<dbReference type="EMBL" id="CP017305">
    <property type="protein sequence ID" value="AOS84640.1"/>
    <property type="molecule type" value="Genomic_DNA"/>
</dbReference>
<feature type="domain" description="FAD/NAD(P)-binding" evidence="3">
    <location>
        <begin position="39"/>
        <end position="153"/>
    </location>
</feature>
<evidence type="ECO:0000256" key="1">
    <source>
        <dbReference type="ARBA" id="ARBA00022630"/>
    </source>
</evidence>
<dbReference type="Gene3D" id="3.50.50.60">
    <property type="entry name" value="FAD/NAD(P)-binding domain"/>
    <property type="match status" value="2"/>
</dbReference>
<dbReference type="RefSeq" id="WP_069810832.1">
    <property type="nucleotide sequence ID" value="NZ_CP017305.1"/>
</dbReference>
<gene>
    <name evidence="6" type="ORF">BIU88_11150</name>
</gene>
<dbReference type="InterPro" id="IPR037092">
    <property type="entry name" value="FlavoCytC_S_DH_flav-bd_sf"/>
</dbReference>
<dbReference type="InterPro" id="IPR052541">
    <property type="entry name" value="SQRD"/>
</dbReference>
<sequence>MSISRRDFNKLLVSGVAGSAFGIFGMSGNAFAAGGSKKHVVVVGGGFGGAATAKYLRKLDPSLAVTLIEQKLSYVTCPFSNWVLGGLKTMKDITHTYTALRTRHGVNVIADRVVSIDAAKGTLKLAGGRVIGYDRLVVSPGIDFKYDAIPGYSQKIAESKIPHAWQAGPQTVLLHRQLQTMKNGGTVLICPPDNPFRCPPGPYERASLVAHYLKKHKPKSKVIILDAKEKFSKQGLFNKGWERLYPGMIEWHSSTGGGKVLGVDAKAMTVETDFGAVKGAVINIIPPQKAGKIAFDAGLTNEKGWCPVHPASFESTLHKGVHVIGDACIAGAMPKSGFAASSQGKVAAAAIINMLRGKEPAPPSLVNTCYSLIGPEYGISVAGVYEFAASGIIEIPGSGGLTPADASDDQLLQEAMFADGWYTNISKDIWG</sequence>
<dbReference type="Pfam" id="PF09242">
    <property type="entry name" value="FCSD-flav_bind"/>
    <property type="match status" value="1"/>
</dbReference>
<dbReference type="Gene3D" id="3.90.760.10">
    <property type="entry name" value="Flavocytochrome c sulphide dehydrogenase, flavin-binding domain"/>
    <property type="match status" value="1"/>
</dbReference>
<dbReference type="GO" id="GO:0050660">
    <property type="term" value="F:flavin adenine dinucleotide binding"/>
    <property type="evidence" value="ECO:0007669"/>
    <property type="project" value="InterPro"/>
</dbReference>
<dbReference type="InterPro" id="IPR023753">
    <property type="entry name" value="FAD/NAD-binding_dom"/>
</dbReference>
<accession>A0A1D8D0B8</accession>
<dbReference type="Pfam" id="PF21706">
    <property type="entry name" value="FCSD_central"/>
    <property type="match status" value="1"/>
</dbReference>
<feature type="domain" description="Flavocytochrome c sulphide dehydrogenase flavin-binding" evidence="4">
    <location>
        <begin position="362"/>
        <end position="430"/>
    </location>
</feature>
<keyword evidence="7" id="KW-1185">Reference proteome</keyword>
<evidence type="ECO:0000256" key="2">
    <source>
        <dbReference type="ARBA" id="ARBA00022827"/>
    </source>
</evidence>
<dbReference type="InterPro" id="IPR006311">
    <property type="entry name" value="TAT_signal"/>
</dbReference>
<dbReference type="PANTHER" id="PTHR43755">
    <property type="match status" value="1"/>
</dbReference>
<organism evidence="6 7">
    <name type="scientific">Chlorobaculum limnaeum</name>
    <dbReference type="NCBI Taxonomy" id="274537"/>
    <lineage>
        <taxon>Bacteria</taxon>
        <taxon>Pseudomonadati</taxon>
        <taxon>Chlorobiota</taxon>
        <taxon>Chlorobiia</taxon>
        <taxon>Chlorobiales</taxon>
        <taxon>Chlorobiaceae</taxon>
        <taxon>Chlorobaculum</taxon>
    </lineage>
</organism>
<dbReference type="Pfam" id="PF07992">
    <property type="entry name" value="Pyr_redox_2"/>
    <property type="match status" value="1"/>
</dbReference>